<gene>
    <name evidence="11" type="ORF">GALL_281220</name>
</gene>
<dbReference type="PRINTS" id="PR01853">
    <property type="entry name" value="YAJCTRNLCASE"/>
</dbReference>
<keyword evidence="2" id="KW-0813">Transport</keyword>
<comment type="subcellular location">
    <subcellularLocation>
        <location evidence="1">Cell membrane</location>
        <topology evidence="1">Single-pass membrane protein</topology>
    </subcellularLocation>
</comment>
<evidence type="ECO:0000256" key="4">
    <source>
        <dbReference type="ARBA" id="ARBA00022692"/>
    </source>
</evidence>
<feature type="region of interest" description="Disordered" evidence="9">
    <location>
        <begin position="107"/>
        <end position="134"/>
    </location>
</feature>
<dbReference type="EMBL" id="MLJW01000309">
    <property type="protein sequence ID" value="OIQ89984.1"/>
    <property type="molecule type" value="Genomic_DNA"/>
</dbReference>
<evidence type="ECO:0000256" key="7">
    <source>
        <dbReference type="ARBA" id="ARBA00023010"/>
    </source>
</evidence>
<dbReference type="NCBIfam" id="TIGR00739">
    <property type="entry name" value="yajC"/>
    <property type="match status" value="1"/>
</dbReference>
<dbReference type="GO" id="GO:0015031">
    <property type="term" value="P:protein transport"/>
    <property type="evidence" value="ECO:0007669"/>
    <property type="project" value="UniProtKB-KW"/>
</dbReference>
<feature type="transmembrane region" description="Helical" evidence="10">
    <location>
        <begin position="23"/>
        <end position="40"/>
    </location>
</feature>
<keyword evidence="5" id="KW-0653">Protein transport</keyword>
<dbReference type="PANTHER" id="PTHR33909">
    <property type="entry name" value="SEC TRANSLOCON ACCESSORY COMPLEX SUBUNIT YAJC"/>
    <property type="match status" value="1"/>
</dbReference>
<dbReference type="SMART" id="SM01323">
    <property type="entry name" value="YajC"/>
    <property type="match status" value="1"/>
</dbReference>
<dbReference type="InterPro" id="IPR003849">
    <property type="entry name" value="Preprotein_translocase_YajC"/>
</dbReference>
<organism evidence="11">
    <name type="scientific">mine drainage metagenome</name>
    <dbReference type="NCBI Taxonomy" id="410659"/>
    <lineage>
        <taxon>unclassified sequences</taxon>
        <taxon>metagenomes</taxon>
        <taxon>ecological metagenomes</taxon>
    </lineage>
</organism>
<keyword evidence="7" id="KW-0811">Translocation</keyword>
<evidence type="ECO:0000256" key="6">
    <source>
        <dbReference type="ARBA" id="ARBA00022989"/>
    </source>
</evidence>
<keyword evidence="6 10" id="KW-1133">Transmembrane helix</keyword>
<evidence type="ECO:0000256" key="5">
    <source>
        <dbReference type="ARBA" id="ARBA00022927"/>
    </source>
</evidence>
<sequence length="134" mass="14316">MFISQALAQTAGSSASPAAGVEQFLPFALILVVFYFLMWRPQAKKAKQHREMVSALRRGDKVLLQSGIYGTVTKVVDDAVVLVEIADEVKVRVARASISEVLSKTEPVAGASKDAKDKPAAKEPGSEAAAEDDK</sequence>
<evidence type="ECO:0000313" key="11">
    <source>
        <dbReference type="EMBL" id="OIQ89984.1"/>
    </source>
</evidence>
<name>A0A1J5R204_9ZZZZ</name>
<keyword evidence="3" id="KW-1003">Cell membrane</keyword>
<dbReference type="PANTHER" id="PTHR33909:SF1">
    <property type="entry name" value="SEC TRANSLOCON ACCESSORY COMPLEX SUBUNIT YAJC"/>
    <property type="match status" value="1"/>
</dbReference>
<evidence type="ECO:0000256" key="1">
    <source>
        <dbReference type="ARBA" id="ARBA00004162"/>
    </source>
</evidence>
<protein>
    <submittedName>
        <fullName evidence="11">Preprotein translocase subunit YajC</fullName>
    </submittedName>
</protein>
<dbReference type="GO" id="GO:0005886">
    <property type="term" value="C:plasma membrane"/>
    <property type="evidence" value="ECO:0007669"/>
    <property type="project" value="UniProtKB-SubCell"/>
</dbReference>
<evidence type="ECO:0000256" key="10">
    <source>
        <dbReference type="SAM" id="Phobius"/>
    </source>
</evidence>
<proteinExistence type="predicted"/>
<evidence type="ECO:0000256" key="3">
    <source>
        <dbReference type="ARBA" id="ARBA00022475"/>
    </source>
</evidence>
<keyword evidence="8 10" id="KW-0472">Membrane</keyword>
<comment type="caution">
    <text evidence="11">The sequence shown here is derived from an EMBL/GenBank/DDBJ whole genome shotgun (WGS) entry which is preliminary data.</text>
</comment>
<evidence type="ECO:0000256" key="2">
    <source>
        <dbReference type="ARBA" id="ARBA00022448"/>
    </source>
</evidence>
<dbReference type="AlphaFoldDB" id="A0A1J5R204"/>
<evidence type="ECO:0000256" key="8">
    <source>
        <dbReference type="ARBA" id="ARBA00023136"/>
    </source>
</evidence>
<accession>A0A1J5R204</accession>
<feature type="compositionally biased region" description="Basic and acidic residues" evidence="9">
    <location>
        <begin position="113"/>
        <end position="125"/>
    </location>
</feature>
<evidence type="ECO:0000256" key="9">
    <source>
        <dbReference type="SAM" id="MobiDB-lite"/>
    </source>
</evidence>
<reference evidence="11" key="1">
    <citation type="submission" date="2016-10" db="EMBL/GenBank/DDBJ databases">
        <title>Sequence of Gallionella enrichment culture.</title>
        <authorList>
            <person name="Poehlein A."/>
            <person name="Muehling M."/>
            <person name="Daniel R."/>
        </authorList>
    </citation>
    <scope>NUCLEOTIDE SEQUENCE</scope>
</reference>
<keyword evidence="4 10" id="KW-0812">Transmembrane</keyword>
<dbReference type="Pfam" id="PF02699">
    <property type="entry name" value="YajC"/>
    <property type="match status" value="1"/>
</dbReference>